<feature type="region of interest" description="Disordered" evidence="6">
    <location>
        <begin position="288"/>
        <end position="328"/>
    </location>
</feature>
<dbReference type="PANTHER" id="PTHR33048">
    <property type="entry name" value="PTH11-LIKE INTEGRAL MEMBRANE PROTEIN (AFU_ORTHOLOGUE AFUA_5G11245)"/>
    <property type="match status" value="1"/>
</dbReference>
<evidence type="ECO:0000256" key="6">
    <source>
        <dbReference type="SAM" id="MobiDB-lite"/>
    </source>
</evidence>
<sequence length="357" mass="39445">MFDQTASAVKFGDPLLRSNVILIVLTTFFLVMRLSAKSSTKARFGLDDACIVLAQLFFYTTAGTQMRAAYVGKHLRGHDDPMFKEFNFYSYISGCMYAPTVVLTAVSILFFYRRIFPVTQFKRIVDLLILVQAGTGIGGGFAQIFVCRDLAVMKADAPTLQNSMHKCINYPAFFLAILTIELTGNVAILLLPIQQIVQLKLDRNTRGMLVVVFLLGGISIISAIVRIVESYLPGENYVDVAGDMFWLGIHEATAIIAASLPVCRPLVRTLSSSVSRSLQKVYIFSGPGSKGSNKQSSDGSYPNHSSKGYISTPSEHSQRELVRGGPGLDTVDREIYMMDMREKSAQVTVQRTRDDMV</sequence>
<dbReference type="Proteomes" id="UP000800035">
    <property type="component" value="Unassembled WGS sequence"/>
</dbReference>
<dbReference type="InterPro" id="IPR049326">
    <property type="entry name" value="Rhodopsin_dom_fungi"/>
</dbReference>
<name>A0A6A5UFN5_9PLEO</name>
<feature type="transmembrane region" description="Helical" evidence="7">
    <location>
        <begin position="245"/>
        <end position="267"/>
    </location>
</feature>
<feature type="transmembrane region" description="Helical" evidence="7">
    <location>
        <begin position="205"/>
        <end position="225"/>
    </location>
</feature>
<evidence type="ECO:0000256" key="2">
    <source>
        <dbReference type="ARBA" id="ARBA00022692"/>
    </source>
</evidence>
<gene>
    <name evidence="9" type="ORF">CC80DRAFT_531558</name>
</gene>
<keyword evidence="4 7" id="KW-0472">Membrane</keyword>
<dbReference type="PANTHER" id="PTHR33048:SF47">
    <property type="entry name" value="INTEGRAL MEMBRANE PROTEIN-RELATED"/>
    <property type="match status" value="1"/>
</dbReference>
<accession>A0A6A5UFN5</accession>
<keyword evidence="3 7" id="KW-1133">Transmembrane helix</keyword>
<feature type="compositionally biased region" description="Polar residues" evidence="6">
    <location>
        <begin position="290"/>
        <end position="315"/>
    </location>
</feature>
<comment type="subcellular location">
    <subcellularLocation>
        <location evidence="1">Membrane</location>
        <topology evidence="1">Multi-pass membrane protein</topology>
    </subcellularLocation>
</comment>
<dbReference type="InterPro" id="IPR052337">
    <property type="entry name" value="SAT4-like"/>
</dbReference>
<evidence type="ECO:0000256" key="1">
    <source>
        <dbReference type="ARBA" id="ARBA00004141"/>
    </source>
</evidence>
<evidence type="ECO:0000256" key="7">
    <source>
        <dbReference type="SAM" id="Phobius"/>
    </source>
</evidence>
<dbReference type="EMBL" id="ML976980">
    <property type="protein sequence ID" value="KAF1961726.1"/>
    <property type="molecule type" value="Genomic_DNA"/>
</dbReference>
<evidence type="ECO:0000256" key="5">
    <source>
        <dbReference type="ARBA" id="ARBA00038359"/>
    </source>
</evidence>
<evidence type="ECO:0000313" key="9">
    <source>
        <dbReference type="EMBL" id="KAF1961726.1"/>
    </source>
</evidence>
<evidence type="ECO:0000256" key="3">
    <source>
        <dbReference type="ARBA" id="ARBA00022989"/>
    </source>
</evidence>
<evidence type="ECO:0000259" key="8">
    <source>
        <dbReference type="Pfam" id="PF20684"/>
    </source>
</evidence>
<proteinExistence type="inferred from homology"/>
<dbReference type="GO" id="GO:0016020">
    <property type="term" value="C:membrane"/>
    <property type="evidence" value="ECO:0007669"/>
    <property type="project" value="UniProtKB-SubCell"/>
</dbReference>
<keyword evidence="2 7" id="KW-0812">Transmembrane</keyword>
<feature type="transmembrane region" description="Helical" evidence="7">
    <location>
        <begin position="20"/>
        <end position="36"/>
    </location>
</feature>
<feature type="transmembrane region" description="Helical" evidence="7">
    <location>
        <begin position="48"/>
        <end position="68"/>
    </location>
</feature>
<feature type="transmembrane region" description="Helical" evidence="7">
    <location>
        <begin position="124"/>
        <end position="146"/>
    </location>
</feature>
<evidence type="ECO:0000313" key="10">
    <source>
        <dbReference type="Proteomes" id="UP000800035"/>
    </source>
</evidence>
<dbReference type="Pfam" id="PF20684">
    <property type="entry name" value="Fung_rhodopsin"/>
    <property type="match status" value="1"/>
</dbReference>
<dbReference type="OrthoDB" id="10017208at2759"/>
<protein>
    <recommendedName>
        <fullName evidence="8">Rhodopsin domain-containing protein</fullName>
    </recommendedName>
</protein>
<feature type="transmembrane region" description="Helical" evidence="7">
    <location>
        <begin position="172"/>
        <end position="193"/>
    </location>
</feature>
<feature type="domain" description="Rhodopsin" evidence="8">
    <location>
        <begin position="32"/>
        <end position="268"/>
    </location>
</feature>
<keyword evidence="10" id="KW-1185">Reference proteome</keyword>
<evidence type="ECO:0000256" key="4">
    <source>
        <dbReference type="ARBA" id="ARBA00023136"/>
    </source>
</evidence>
<organism evidence="9 10">
    <name type="scientific">Byssothecium circinans</name>
    <dbReference type="NCBI Taxonomy" id="147558"/>
    <lineage>
        <taxon>Eukaryota</taxon>
        <taxon>Fungi</taxon>
        <taxon>Dikarya</taxon>
        <taxon>Ascomycota</taxon>
        <taxon>Pezizomycotina</taxon>
        <taxon>Dothideomycetes</taxon>
        <taxon>Pleosporomycetidae</taxon>
        <taxon>Pleosporales</taxon>
        <taxon>Massarineae</taxon>
        <taxon>Massarinaceae</taxon>
        <taxon>Byssothecium</taxon>
    </lineage>
</organism>
<feature type="transmembrane region" description="Helical" evidence="7">
    <location>
        <begin position="88"/>
        <end position="112"/>
    </location>
</feature>
<comment type="similarity">
    <text evidence="5">Belongs to the SAT4 family.</text>
</comment>
<reference evidence="9" key="1">
    <citation type="journal article" date="2020" name="Stud. Mycol.">
        <title>101 Dothideomycetes genomes: a test case for predicting lifestyles and emergence of pathogens.</title>
        <authorList>
            <person name="Haridas S."/>
            <person name="Albert R."/>
            <person name="Binder M."/>
            <person name="Bloem J."/>
            <person name="Labutti K."/>
            <person name="Salamov A."/>
            <person name="Andreopoulos B."/>
            <person name="Baker S."/>
            <person name="Barry K."/>
            <person name="Bills G."/>
            <person name="Bluhm B."/>
            <person name="Cannon C."/>
            <person name="Castanera R."/>
            <person name="Culley D."/>
            <person name="Daum C."/>
            <person name="Ezra D."/>
            <person name="Gonzalez J."/>
            <person name="Henrissat B."/>
            <person name="Kuo A."/>
            <person name="Liang C."/>
            <person name="Lipzen A."/>
            <person name="Lutzoni F."/>
            <person name="Magnuson J."/>
            <person name="Mondo S."/>
            <person name="Nolan M."/>
            <person name="Ohm R."/>
            <person name="Pangilinan J."/>
            <person name="Park H.-J."/>
            <person name="Ramirez L."/>
            <person name="Alfaro M."/>
            <person name="Sun H."/>
            <person name="Tritt A."/>
            <person name="Yoshinaga Y."/>
            <person name="Zwiers L.-H."/>
            <person name="Turgeon B."/>
            <person name="Goodwin S."/>
            <person name="Spatafora J."/>
            <person name="Crous P."/>
            <person name="Grigoriev I."/>
        </authorList>
    </citation>
    <scope>NUCLEOTIDE SEQUENCE</scope>
    <source>
        <strain evidence="9">CBS 675.92</strain>
    </source>
</reference>
<dbReference type="AlphaFoldDB" id="A0A6A5UFN5"/>